<reference evidence="2" key="1">
    <citation type="submission" date="2022-11" db="UniProtKB">
        <authorList>
            <consortium name="WormBaseParasite"/>
        </authorList>
    </citation>
    <scope>IDENTIFICATION</scope>
</reference>
<evidence type="ECO:0000313" key="1">
    <source>
        <dbReference type="Proteomes" id="UP000887569"/>
    </source>
</evidence>
<protein>
    <submittedName>
        <fullName evidence="2">Uncharacterized protein</fullName>
    </submittedName>
</protein>
<proteinExistence type="predicted"/>
<dbReference type="AlphaFoldDB" id="A0A914ZN51"/>
<keyword evidence="1" id="KW-1185">Reference proteome</keyword>
<evidence type="ECO:0000313" key="2">
    <source>
        <dbReference type="WBParaSite" id="PgB10_g007_t01"/>
    </source>
</evidence>
<dbReference type="WBParaSite" id="PgB10_g007_t01">
    <property type="protein sequence ID" value="PgB10_g007_t01"/>
    <property type="gene ID" value="PgB10_g007"/>
</dbReference>
<sequence>MNCKRCVLYHPHQETSHLYAIPEISQSIDAYHCTEAYYGRRRYLHWKMTTG</sequence>
<dbReference type="Proteomes" id="UP000887569">
    <property type="component" value="Unplaced"/>
</dbReference>
<name>A0A914ZN51_PARUN</name>
<accession>A0A914ZN51</accession>
<organism evidence="1 2">
    <name type="scientific">Parascaris univalens</name>
    <name type="common">Nematode worm</name>
    <dbReference type="NCBI Taxonomy" id="6257"/>
    <lineage>
        <taxon>Eukaryota</taxon>
        <taxon>Metazoa</taxon>
        <taxon>Ecdysozoa</taxon>
        <taxon>Nematoda</taxon>
        <taxon>Chromadorea</taxon>
        <taxon>Rhabditida</taxon>
        <taxon>Spirurina</taxon>
        <taxon>Ascaridomorpha</taxon>
        <taxon>Ascaridoidea</taxon>
        <taxon>Ascarididae</taxon>
        <taxon>Parascaris</taxon>
    </lineage>
</organism>